<evidence type="ECO:0000313" key="3">
    <source>
        <dbReference type="Proteomes" id="UP001162162"/>
    </source>
</evidence>
<feature type="region of interest" description="Disordered" evidence="1">
    <location>
        <begin position="198"/>
        <end position="223"/>
    </location>
</feature>
<gene>
    <name evidence="2" type="ORF">NQ318_015983</name>
</gene>
<sequence length="223" mass="25473">MAQPSVANYFNNRKRSAVEETKINRAKKVLLLETSDLSLKQNGLGVEGRIIVPRNQSDEDTLQKGRHNKLQEKEENTVLANKIVITNTNVTEKSVSKNIRIARHKKRTDVANNQDIQQLFKKMIKKEEVPSQTIIEPTDQTNDCERHVTPPRTLIVNAMDKIKEKPDGPSLKEIKRKMTRSARLAELKASIGRFQEGANKLREAEKRTTTDYSSPKLKDFKTN</sequence>
<keyword evidence="3" id="KW-1185">Reference proteome</keyword>
<comment type="caution">
    <text evidence="2">The sequence shown here is derived from an EMBL/GenBank/DDBJ whole genome shotgun (WGS) entry which is preliminary data.</text>
</comment>
<evidence type="ECO:0000313" key="2">
    <source>
        <dbReference type="EMBL" id="KAJ8932815.1"/>
    </source>
</evidence>
<evidence type="ECO:0000256" key="1">
    <source>
        <dbReference type="SAM" id="MobiDB-lite"/>
    </source>
</evidence>
<dbReference type="Proteomes" id="UP001162162">
    <property type="component" value="Unassembled WGS sequence"/>
</dbReference>
<accession>A0AAV8X1N0</accession>
<organism evidence="2 3">
    <name type="scientific">Aromia moschata</name>
    <dbReference type="NCBI Taxonomy" id="1265417"/>
    <lineage>
        <taxon>Eukaryota</taxon>
        <taxon>Metazoa</taxon>
        <taxon>Ecdysozoa</taxon>
        <taxon>Arthropoda</taxon>
        <taxon>Hexapoda</taxon>
        <taxon>Insecta</taxon>
        <taxon>Pterygota</taxon>
        <taxon>Neoptera</taxon>
        <taxon>Endopterygota</taxon>
        <taxon>Coleoptera</taxon>
        <taxon>Polyphaga</taxon>
        <taxon>Cucujiformia</taxon>
        <taxon>Chrysomeloidea</taxon>
        <taxon>Cerambycidae</taxon>
        <taxon>Cerambycinae</taxon>
        <taxon>Callichromatini</taxon>
        <taxon>Aromia</taxon>
    </lineage>
</organism>
<dbReference type="EMBL" id="JAPWTK010001368">
    <property type="protein sequence ID" value="KAJ8932815.1"/>
    <property type="molecule type" value="Genomic_DNA"/>
</dbReference>
<protein>
    <submittedName>
        <fullName evidence="2">Uncharacterized protein</fullName>
    </submittedName>
</protein>
<name>A0AAV8X1N0_9CUCU</name>
<proteinExistence type="predicted"/>
<feature type="compositionally biased region" description="Basic and acidic residues" evidence="1">
    <location>
        <begin position="199"/>
        <end position="209"/>
    </location>
</feature>
<dbReference type="AlphaFoldDB" id="A0AAV8X1N0"/>
<reference evidence="2" key="1">
    <citation type="journal article" date="2023" name="Insect Mol. Biol.">
        <title>Genome sequencing provides insights into the evolution of gene families encoding plant cell wall-degrading enzymes in longhorned beetles.</title>
        <authorList>
            <person name="Shin N.R."/>
            <person name="Okamura Y."/>
            <person name="Kirsch R."/>
            <person name="Pauchet Y."/>
        </authorList>
    </citation>
    <scope>NUCLEOTIDE SEQUENCE</scope>
    <source>
        <strain evidence="2">AMC_N1</strain>
    </source>
</reference>